<dbReference type="PROSITE" id="PS51017">
    <property type="entry name" value="CCT"/>
    <property type="match status" value="1"/>
</dbReference>
<dbReference type="InterPro" id="IPR000315">
    <property type="entry name" value="Znf_B-box"/>
</dbReference>
<gene>
    <name evidence="13" type="ORF">BUALT_Bualt03G0206500</name>
</gene>
<reference evidence="13" key="1">
    <citation type="submission" date="2019-10" db="EMBL/GenBank/DDBJ databases">
        <authorList>
            <person name="Zhang R."/>
            <person name="Pan Y."/>
            <person name="Wang J."/>
            <person name="Ma R."/>
            <person name="Yu S."/>
        </authorList>
    </citation>
    <scope>NUCLEOTIDE SEQUENCE</scope>
    <source>
        <strain evidence="13">LA-IB0</strain>
        <tissue evidence="13">Leaf</tissue>
    </source>
</reference>
<keyword evidence="7 9" id="KW-0539">Nucleus</keyword>
<feature type="region of interest" description="Disordered" evidence="10">
    <location>
        <begin position="237"/>
        <end position="257"/>
    </location>
</feature>
<dbReference type="GO" id="GO:0008270">
    <property type="term" value="F:zinc ion binding"/>
    <property type="evidence" value="ECO:0007669"/>
    <property type="project" value="UniProtKB-KW"/>
</dbReference>
<evidence type="ECO:0000256" key="1">
    <source>
        <dbReference type="ARBA" id="ARBA00004123"/>
    </source>
</evidence>
<evidence type="ECO:0000313" key="14">
    <source>
        <dbReference type="Proteomes" id="UP000826271"/>
    </source>
</evidence>
<sequence>MCDLLCESCGVVRAMVYCKSDSARLCLQCDGSVHSANALSCRHLRSLICDRCSSQAALVRCLDDNLSLCSACDSGPIGCFRSGHRRVKLGLYSGCPSPIEFSRMWSLDCDTQQELVMAGGNNHELLEGSLSSSGLKFGPWDVSPPPPPSQISANYPSPYTRDQIPLFYQGTTPLKGVADNIGLHAGNDNLCDIIDMDDNMGLSFESGYEMFRNLQNQPRYRCNDGGTGGFVIEKNSSVTESNSTHVESPLEASPSGKQECTVFQPSQVVGSSILMQTMNASANCMLMNSSIGLGFASGQLPSSMSLSLSNNTGESSAANYQDCGLSPLFMSDSPWDSNFEASCPLARDKAKMRYKEKKKTRMFGKQIRYVSRKARADTRRRVKGRFVKAGEAHDFDKGFLS</sequence>
<dbReference type="InterPro" id="IPR010402">
    <property type="entry name" value="CCT_domain"/>
</dbReference>
<evidence type="ECO:0000313" key="13">
    <source>
        <dbReference type="EMBL" id="KAG8386995.1"/>
    </source>
</evidence>
<proteinExistence type="inferred from homology"/>
<feature type="compositionally biased region" description="Polar residues" evidence="10">
    <location>
        <begin position="237"/>
        <end position="246"/>
    </location>
</feature>
<evidence type="ECO:0000259" key="11">
    <source>
        <dbReference type="PROSITE" id="PS50119"/>
    </source>
</evidence>
<evidence type="ECO:0000256" key="4">
    <source>
        <dbReference type="ARBA" id="ARBA00022737"/>
    </source>
</evidence>
<keyword evidence="6" id="KW-0862">Zinc</keyword>
<dbReference type="PANTHER" id="PTHR31717:SF46">
    <property type="entry name" value="CCT MOTIF FAMILY PROTEIN-RELATED"/>
    <property type="match status" value="1"/>
</dbReference>
<feature type="domain" description="CCT" evidence="12">
    <location>
        <begin position="347"/>
        <end position="389"/>
    </location>
</feature>
<organism evidence="13 14">
    <name type="scientific">Buddleja alternifolia</name>
    <dbReference type="NCBI Taxonomy" id="168488"/>
    <lineage>
        <taxon>Eukaryota</taxon>
        <taxon>Viridiplantae</taxon>
        <taxon>Streptophyta</taxon>
        <taxon>Embryophyta</taxon>
        <taxon>Tracheophyta</taxon>
        <taxon>Spermatophyta</taxon>
        <taxon>Magnoliopsida</taxon>
        <taxon>eudicotyledons</taxon>
        <taxon>Gunneridae</taxon>
        <taxon>Pentapetalae</taxon>
        <taxon>asterids</taxon>
        <taxon>lamiids</taxon>
        <taxon>Lamiales</taxon>
        <taxon>Scrophulariaceae</taxon>
        <taxon>Buddlejeae</taxon>
        <taxon>Buddleja</taxon>
    </lineage>
</organism>
<evidence type="ECO:0000256" key="8">
    <source>
        <dbReference type="PROSITE-ProRule" id="PRU00024"/>
    </source>
</evidence>
<evidence type="ECO:0000256" key="7">
    <source>
        <dbReference type="ARBA" id="ARBA00023242"/>
    </source>
</evidence>
<dbReference type="PROSITE" id="PS50119">
    <property type="entry name" value="ZF_BBOX"/>
    <property type="match status" value="2"/>
</dbReference>
<dbReference type="AlphaFoldDB" id="A0AAV6Y6C2"/>
<keyword evidence="5 8" id="KW-0863">Zinc-finger</keyword>
<evidence type="ECO:0000259" key="12">
    <source>
        <dbReference type="PROSITE" id="PS51017"/>
    </source>
</evidence>
<dbReference type="GO" id="GO:0005634">
    <property type="term" value="C:nucleus"/>
    <property type="evidence" value="ECO:0007669"/>
    <property type="project" value="UniProtKB-SubCell"/>
</dbReference>
<dbReference type="EMBL" id="WHWC01000003">
    <property type="protein sequence ID" value="KAG8386995.1"/>
    <property type="molecule type" value="Genomic_DNA"/>
</dbReference>
<feature type="domain" description="B box-type" evidence="11">
    <location>
        <begin position="44"/>
        <end position="89"/>
    </location>
</feature>
<comment type="similarity">
    <text evidence="2">Belongs to the CONSTANS family.</text>
</comment>
<protein>
    <submittedName>
        <fullName evidence="13">Uncharacterized protein</fullName>
    </submittedName>
</protein>
<comment type="caution">
    <text evidence="13">The sequence shown here is derived from an EMBL/GenBank/DDBJ whole genome shotgun (WGS) entry which is preliminary data.</text>
</comment>
<comment type="subcellular location">
    <subcellularLocation>
        <location evidence="1 9">Nucleus</location>
    </subcellularLocation>
</comment>
<keyword evidence="4" id="KW-0677">Repeat</keyword>
<keyword evidence="14" id="KW-1185">Reference proteome</keyword>
<dbReference type="GO" id="GO:0006355">
    <property type="term" value="P:regulation of DNA-templated transcription"/>
    <property type="evidence" value="ECO:0007669"/>
    <property type="project" value="UniProtKB-ARBA"/>
</dbReference>
<dbReference type="SMART" id="SM00336">
    <property type="entry name" value="BBOX"/>
    <property type="match status" value="2"/>
</dbReference>
<name>A0AAV6Y6C2_9LAMI</name>
<evidence type="ECO:0000256" key="2">
    <source>
        <dbReference type="ARBA" id="ARBA00010024"/>
    </source>
</evidence>
<evidence type="ECO:0000256" key="9">
    <source>
        <dbReference type="PROSITE-ProRule" id="PRU00357"/>
    </source>
</evidence>
<feature type="domain" description="B box-type" evidence="11">
    <location>
        <begin position="1"/>
        <end position="48"/>
    </location>
</feature>
<dbReference type="PANTHER" id="PTHR31717">
    <property type="entry name" value="ZINC FINGER PROTEIN CONSTANS-LIKE 10"/>
    <property type="match status" value="1"/>
</dbReference>
<evidence type="ECO:0000256" key="6">
    <source>
        <dbReference type="ARBA" id="ARBA00022833"/>
    </source>
</evidence>
<accession>A0AAV6Y6C2</accession>
<dbReference type="Pfam" id="PF06203">
    <property type="entry name" value="CCT"/>
    <property type="match status" value="1"/>
</dbReference>
<evidence type="ECO:0000256" key="3">
    <source>
        <dbReference type="ARBA" id="ARBA00022723"/>
    </source>
</evidence>
<dbReference type="Proteomes" id="UP000826271">
    <property type="component" value="Unassembled WGS sequence"/>
</dbReference>
<keyword evidence="3" id="KW-0479">Metal-binding</keyword>
<evidence type="ECO:0000256" key="10">
    <source>
        <dbReference type="SAM" id="MobiDB-lite"/>
    </source>
</evidence>
<dbReference type="InterPro" id="IPR049808">
    <property type="entry name" value="CONSTANS-like_Bbox1"/>
</dbReference>
<evidence type="ECO:0000256" key="5">
    <source>
        <dbReference type="ARBA" id="ARBA00022771"/>
    </source>
</evidence>
<dbReference type="CDD" id="cd19821">
    <property type="entry name" value="Bbox1_BBX-like"/>
    <property type="match status" value="1"/>
</dbReference>